<name>A0ABX2A9J0_9MICO</name>
<dbReference type="Pfam" id="PF13426">
    <property type="entry name" value="PAS_9"/>
    <property type="match status" value="1"/>
</dbReference>
<dbReference type="EMBL" id="JABEZU010000004">
    <property type="protein sequence ID" value="NOV98735.1"/>
    <property type="molecule type" value="Genomic_DNA"/>
</dbReference>
<dbReference type="InterPro" id="IPR000014">
    <property type="entry name" value="PAS"/>
</dbReference>
<dbReference type="NCBIfam" id="TIGR00229">
    <property type="entry name" value="sensory_box"/>
    <property type="match status" value="1"/>
</dbReference>
<dbReference type="InterPro" id="IPR036457">
    <property type="entry name" value="PPM-type-like_dom_sf"/>
</dbReference>
<comment type="caution">
    <text evidence="4">The sequence shown here is derived from an EMBL/GenBank/DDBJ whole genome shotgun (WGS) entry which is preliminary data.</text>
</comment>
<dbReference type="Pfam" id="PF13492">
    <property type="entry name" value="GAF_3"/>
    <property type="match status" value="1"/>
</dbReference>
<evidence type="ECO:0000313" key="5">
    <source>
        <dbReference type="Proteomes" id="UP000757540"/>
    </source>
</evidence>
<feature type="domain" description="PAC" evidence="3">
    <location>
        <begin position="222"/>
        <end position="276"/>
    </location>
</feature>
<dbReference type="RefSeq" id="WP_171784926.1">
    <property type="nucleotide sequence ID" value="NZ_BAAAML010000003.1"/>
</dbReference>
<dbReference type="Gene3D" id="3.60.40.10">
    <property type="entry name" value="PPM-type phosphatase domain"/>
    <property type="match status" value="1"/>
</dbReference>
<dbReference type="Gene3D" id="3.30.450.20">
    <property type="entry name" value="PAS domain"/>
    <property type="match status" value="1"/>
</dbReference>
<evidence type="ECO:0000259" key="3">
    <source>
        <dbReference type="PROSITE" id="PS50113"/>
    </source>
</evidence>
<accession>A0ABX2A9J0</accession>
<sequence length="704" mass="74051">MDDRRSATPDTLLDAEGLLPGVADPVEVASGGAVLLLDTATERVVDANPVAVRMARGLGLPVSFASWCTAAGITPATTVATSPAPAILASLRHGHGLALRSTRRGDDSVSWAVGLPLAGAPEHLVDRALLVILPTSGLQESASPSAPPDGLQMRAAVASHLSFTISDPSLPDDPLVWVNPAFTLATGYTADEVVGRNCRFLQGAGTDPAAVGRIRAALEAGDAVGETLLNYRKDGTPFWNQVVVSPVLDEDGLVTHHVGIQTDVTDRVHDDRRQLLELDAVHRQNERLALLANITQALVSLFDEEAGAALLPDLVAPHFGSWCAVVVVDDHNRPRLVHVAARDAARSADVALLERSQRWAFESGAIQRVLGADGPNTLPAPFPVDVESLPRRTSPEELAALERLGLGSAIVVPLRGRDRVIGVLVVVSSDDVDAFPQDDVRDIVALGARSGLALDNARLYRREHDAAVTLQRSMLPEIVEAPGLDCAALYEAASAGADVGGDWYDVVPLPSGQVAVSVGDVVGHDIRAAASMGQLRSVIRSEAWSGRSPAEVVATMDELVQGLGMAGMATCVFALVDPPDDEGSRRVTYTRAGHPPPLLLRADRTVELLDGALTTPVGVSNLDDTVPVAETVLCPGESLVLFTDGLVERRDRSLRAQLADLRTCAGEITPGMDATGVRDAIVEVCADGSTEDDTCILVVRNTPA</sequence>
<evidence type="ECO:0000313" key="4">
    <source>
        <dbReference type="EMBL" id="NOV98735.1"/>
    </source>
</evidence>
<dbReference type="SUPFAM" id="SSF55781">
    <property type="entry name" value="GAF domain-like"/>
    <property type="match status" value="1"/>
</dbReference>
<dbReference type="PROSITE" id="PS50113">
    <property type="entry name" value="PAC"/>
    <property type="match status" value="1"/>
</dbReference>
<dbReference type="Proteomes" id="UP000757540">
    <property type="component" value="Unassembled WGS sequence"/>
</dbReference>
<dbReference type="InterPro" id="IPR001932">
    <property type="entry name" value="PPM-type_phosphatase-like_dom"/>
</dbReference>
<evidence type="ECO:0000259" key="2">
    <source>
        <dbReference type="PROSITE" id="PS50112"/>
    </source>
</evidence>
<evidence type="ECO:0000256" key="1">
    <source>
        <dbReference type="ARBA" id="ARBA00022801"/>
    </source>
</evidence>
<dbReference type="InterPro" id="IPR000700">
    <property type="entry name" value="PAS-assoc_C"/>
</dbReference>
<dbReference type="InterPro" id="IPR035965">
    <property type="entry name" value="PAS-like_dom_sf"/>
</dbReference>
<dbReference type="InterPro" id="IPR029016">
    <property type="entry name" value="GAF-like_dom_sf"/>
</dbReference>
<dbReference type="InterPro" id="IPR052016">
    <property type="entry name" value="Bact_Sigma-Reg"/>
</dbReference>
<proteinExistence type="predicted"/>
<feature type="domain" description="PAS" evidence="2">
    <location>
        <begin position="175"/>
        <end position="197"/>
    </location>
</feature>
<dbReference type="SMART" id="SM00086">
    <property type="entry name" value="PAC"/>
    <property type="match status" value="1"/>
</dbReference>
<dbReference type="Pfam" id="PF07228">
    <property type="entry name" value="SpoIIE"/>
    <property type="match status" value="1"/>
</dbReference>
<dbReference type="SUPFAM" id="SSF81606">
    <property type="entry name" value="PP2C-like"/>
    <property type="match status" value="1"/>
</dbReference>
<dbReference type="PANTHER" id="PTHR43156:SF2">
    <property type="entry name" value="STAGE II SPORULATION PROTEIN E"/>
    <property type="match status" value="1"/>
</dbReference>
<dbReference type="CDD" id="cd00130">
    <property type="entry name" value="PAS"/>
    <property type="match status" value="1"/>
</dbReference>
<dbReference type="SMART" id="SM00065">
    <property type="entry name" value="GAF"/>
    <property type="match status" value="1"/>
</dbReference>
<reference evidence="4 5" key="1">
    <citation type="submission" date="2020-05" db="EMBL/GenBank/DDBJ databases">
        <title>Genomic Encyclopedia of Type Strains, Phase III (KMG-III): the genomes of soil and plant-associated and newly described type strains.</title>
        <authorList>
            <person name="Whitman W."/>
        </authorList>
    </citation>
    <scope>NUCLEOTIDE SEQUENCE [LARGE SCALE GENOMIC DNA]</scope>
    <source>
        <strain evidence="4 5">KCTC 19046</strain>
    </source>
</reference>
<keyword evidence="1" id="KW-0378">Hydrolase</keyword>
<keyword evidence="5" id="KW-1185">Reference proteome</keyword>
<dbReference type="SMART" id="SM00331">
    <property type="entry name" value="PP2C_SIG"/>
    <property type="match status" value="1"/>
</dbReference>
<dbReference type="InterPro" id="IPR003018">
    <property type="entry name" value="GAF"/>
</dbReference>
<dbReference type="SUPFAM" id="SSF55785">
    <property type="entry name" value="PYP-like sensor domain (PAS domain)"/>
    <property type="match status" value="1"/>
</dbReference>
<protein>
    <submittedName>
        <fullName evidence="4">PAS domain S-box-containing protein</fullName>
    </submittedName>
</protein>
<dbReference type="PANTHER" id="PTHR43156">
    <property type="entry name" value="STAGE II SPORULATION PROTEIN E-RELATED"/>
    <property type="match status" value="1"/>
</dbReference>
<organism evidence="4 5">
    <name type="scientific">Isoptericola halotolerans</name>
    <dbReference type="NCBI Taxonomy" id="300560"/>
    <lineage>
        <taxon>Bacteria</taxon>
        <taxon>Bacillati</taxon>
        <taxon>Actinomycetota</taxon>
        <taxon>Actinomycetes</taxon>
        <taxon>Micrococcales</taxon>
        <taxon>Promicromonosporaceae</taxon>
        <taxon>Isoptericola</taxon>
    </lineage>
</organism>
<dbReference type="InterPro" id="IPR001610">
    <property type="entry name" value="PAC"/>
</dbReference>
<dbReference type="Gene3D" id="3.30.450.40">
    <property type="match status" value="1"/>
</dbReference>
<dbReference type="PROSITE" id="PS50112">
    <property type="entry name" value="PAS"/>
    <property type="match status" value="1"/>
</dbReference>
<gene>
    <name evidence="4" type="ORF">HDG69_003330</name>
</gene>